<keyword evidence="5 7" id="KW-1133">Transmembrane helix</keyword>
<name>A0A9D1I9V9_9FIRM</name>
<dbReference type="GO" id="GO:0005886">
    <property type="term" value="C:plasma membrane"/>
    <property type="evidence" value="ECO:0007669"/>
    <property type="project" value="UniProtKB-SubCell"/>
</dbReference>
<evidence type="ECO:0000256" key="1">
    <source>
        <dbReference type="ARBA" id="ARBA00004651"/>
    </source>
</evidence>
<dbReference type="Proteomes" id="UP000824072">
    <property type="component" value="Unassembled WGS sequence"/>
</dbReference>
<dbReference type="SUPFAM" id="SSF82861">
    <property type="entry name" value="Mechanosensitive channel protein MscS (YggB), transmembrane region"/>
    <property type="match status" value="1"/>
</dbReference>
<dbReference type="InterPro" id="IPR045275">
    <property type="entry name" value="MscS_archaea/bacteria_type"/>
</dbReference>
<feature type="domain" description="Mechanosensitive ion channel MscS C-terminal" evidence="9">
    <location>
        <begin position="161"/>
        <end position="242"/>
    </location>
</feature>
<feature type="transmembrane region" description="Helical" evidence="7">
    <location>
        <begin position="43"/>
        <end position="63"/>
    </location>
</feature>
<proteinExistence type="inferred from homology"/>
<evidence type="ECO:0000256" key="2">
    <source>
        <dbReference type="ARBA" id="ARBA00008017"/>
    </source>
</evidence>
<dbReference type="Gene3D" id="3.30.70.100">
    <property type="match status" value="1"/>
</dbReference>
<dbReference type="InterPro" id="IPR049278">
    <property type="entry name" value="MS_channel_C"/>
</dbReference>
<dbReference type="SUPFAM" id="SSF50182">
    <property type="entry name" value="Sm-like ribonucleoproteins"/>
    <property type="match status" value="1"/>
</dbReference>
<dbReference type="Pfam" id="PF00924">
    <property type="entry name" value="MS_channel_2nd"/>
    <property type="match status" value="1"/>
</dbReference>
<feature type="transmembrane region" description="Helical" evidence="7">
    <location>
        <begin position="70"/>
        <end position="89"/>
    </location>
</feature>
<dbReference type="Pfam" id="PF21082">
    <property type="entry name" value="MS_channel_3rd"/>
    <property type="match status" value="1"/>
</dbReference>
<evidence type="ECO:0000256" key="6">
    <source>
        <dbReference type="ARBA" id="ARBA00023136"/>
    </source>
</evidence>
<dbReference type="InterPro" id="IPR011014">
    <property type="entry name" value="MscS_channel_TM-2"/>
</dbReference>
<reference evidence="10" key="2">
    <citation type="journal article" date="2021" name="PeerJ">
        <title>Extensive microbial diversity within the chicken gut microbiome revealed by metagenomics and culture.</title>
        <authorList>
            <person name="Gilroy R."/>
            <person name="Ravi A."/>
            <person name="Getino M."/>
            <person name="Pursley I."/>
            <person name="Horton D.L."/>
            <person name="Alikhan N.F."/>
            <person name="Baker D."/>
            <person name="Gharbi K."/>
            <person name="Hall N."/>
            <person name="Watson M."/>
            <person name="Adriaenssens E.M."/>
            <person name="Foster-Nyarko E."/>
            <person name="Jarju S."/>
            <person name="Secka A."/>
            <person name="Antonio M."/>
            <person name="Oren A."/>
            <person name="Chaudhuri R.R."/>
            <person name="La Ragione R."/>
            <person name="Hildebrand F."/>
            <person name="Pallen M.J."/>
        </authorList>
    </citation>
    <scope>NUCLEOTIDE SEQUENCE</scope>
    <source>
        <strain evidence="10">ChiHcec3-11533</strain>
    </source>
</reference>
<sequence length="253" mass="27850">MEKILLAVVILVLCLLGRRYLMMLFDRMLRRMPKLNPALHSMIHTLVGLALLFLSVMIALNILGVPISSFLAVFSVVGLAISLAVQGVLKNFAGGMIILGSKPFSLGDYIETDAVAGTVQEISLLYTRMTTPDGRTIYVPNDLIYSSRLLNYTASGSRRIDLKIGVSYDNSPEQVRQAALEAIAAIEGLLSDPAPQVYLEEYADSSIVYTIQAWAPADQFAKLRYALNEEIYGAFMKNGVEITYPHLNVHTFG</sequence>
<evidence type="ECO:0000313" key="10">
    <source>
        <dbReference type="EMBL" id="HIU33033.1"/>
    </source>
</evidence>
<gene>
    <name evidence="10" type="ORF">IAB02_00590</name>
</gene>
<evidence type="ECO:0000256" key="4">
    <source>
        <dbReference type="ARBA" id="ARBA00022692"/>
    </source>
</evidence>
<keyword evidence="6 7" id="KW-0472">Membrane</keyword>
<dbReference type="InterPro" id="IPR023408">
    <property type="entry name" value="MscS_beta-dom_sf"/>
</dbReference>
<dbReference type="AlphaFoldDB" id="A0A9D1I9V9"/>
<dbReference type="SUPFAM" id="SSF82689">
    <property type="entry name" value="Mechanosensitive channel protein MscS (YggB), C-terminal domain"/>
    <property type="match status" value="1"/>
</dbReference>
<comment type="caution">
    <text evidence="10">The sequence shown here is derived from an EMBL/GenBank/DDBJ whole genome shotgun (WGS) entry which is preliminary data.</text>
</comment>
<accession>A0A9D1I9V9</accession>
<evidence type="ECO:0000256" key="5">
    <source>
        <dbReference type="ARBA" id="ARBA00022989"/>
    </source>
</evidence>
<protein>
    <submittedName>
        <fullName evidence="10">Mechanosensitive ion channel family protein</fullName>
    </submittedName>
</protein>
<dbReference type="Gene3D" id="1.10.287.1260">
    <property type="match status" value="1"/>
</dbReference>
<dbReference type="InterPro" id="IPR006685">
    <property type="entry name" value="MscS_channel_2nd"/>
</dbReference>
<comment type="similarity">
    <text evidence="2">Belongs to the MscS (TC 1.A.23) family.</text>
</comment>
<dbReference type="PANTHER" id="PTHR30221">
    <property type="entry name" value="SMALL-CONDUCTANCE MECHANOSENSITIVE CHANNEL"/>
    <property type="match status" value="1"/>
</dbReference>
<evidence type="ECO:0000259" key="9">
    <source>
        <dbReference type="Pfam" id="PF21082"/>
    </source>
</evidence>
<evidence type="ECO:0000256" key="7">
    <source>
        <dbReference type="SAM" id="Phobius"/>
    </source>
</evidence>
<evidence type="ECO:0000256" key="3">
    <source>
        <dbReference type="ARBA" id="ARBA00022475"/>
    </source>
</evidence>
<dbReference type="InterPro" id="IPR011066">
    <property type="entry name" value="MscS_channel_C_sf"/>
</dbReference>
<evidence type="ECO:0000313" key="11">
    <source>
        <dbReference type="Proteomes" id="UP000824072"/>
    </source>
</evidence>
<keyword evidence="3" id="KW-1003">Cell membrane</keyword>
<feature type="domain" description="Mechanosensitive ion channel MscS" evidence="8">
    <location>
        <begin position="88"/>
        <end position="153"/>
    </location>
</feature>
<comment type="subcellular location">
    <subcellularLocation>
        <location evidence="1">Cell membrane</location>
        <topology evidence="1">Multi-pass membrane protein</topology>
    </subcellularLocation>
</comment>
<keyword evidence="4 7" id="KW-0812">Transmembrane</keyword>
<evidence type="ECO:0000259" key="8">
    <source>
        <dbReference type="Pfam" id="PF00924"/>
    </source>
</evidence>
<dbReference type="EMBL" id="DVMU01000014">
    <property type="protein sequence ID" value="HIU33033.1"/>
    <property type="molecule type" value="Genomic_DNA"/>
</dbReference>
<dbReference type="Gene3D" id="2.30.30.60">
    <property type="match status" value="1"/>
</dbReference>
<dbReference type="PANTHER" id="PTHR30221:SF1">
    <property type="entry name" value="SMALL-CONDUCTANCE MECHANOSENSITIVE CHANNEL"/>
    <property type="match status" value="1"/>
</dbReference>
<reference evidence="10" key="1">
    <citation type="submission" date="2020-10" db="EMBL/GenBank/DDBJ databases">
        <authorList>
            <person name="Gilroy R."/>
        </authorList>
    </citation>
    <scope>NUCLEOTIDE SEQUENCE</scope>
    <source>
        <strain evidence="10">ChiHcec3-11533</strain>
    </source>
</reference>
<organism evidence="10 11">
    <name type="scientific">Candidatus Pullichristensenella excrementigallinarum</name>
    <dbReference type="NCBI Taxonomy" id="2840907"/>
    <lineage>
        <taxon>Bacteria</taxon>
        <taxon>Bacillati</taxon>
        <taxon>Bacillota</taxon>
        <taxon>Clostridia</taxon>
        <taxon>Candidatus Pullichristensenella</taxon>
    </lineage>
</organism>
<dbReference type="InterPro" id="IPR010920">
    <property type="entry name" value="LSM_dom_sf"/>
</dbReference>
<dbReference type="GO" id="GO:0008381">
    <property type="term" value="F:mechanosensitive monoatomic ion channel activity"/>
    <property type="evidence" value="ECO:0007669"/>
    <property type="project" value="InterPro"/>
</dbReference>